<dbReference type="AlphaFoldDB" id="A0A8J3EAE2"/>
<evidence type="ECO:0000313" key="2">
    <source>
        <dbReference type="Proteomes" id="UP000636949"/>
    </source>
</evidence>
<protein>
    <submittedName>
        <fullName evidence="1">Uncharacterized protein</fullName>
    </submittedName>
</protein>
<sequence>MQICNGFDRGFNVISRESGQTSNWSLMARTFGESILQGKANDGCMAGAPLTI</sequence>
<name>A0A8J3EAE2_9GAMM</name>
<reference evidence="1" key="1">
    <citation type="journal article" date="2014" name="Int. J. Syst. Evol. Microbiol.">
        <title>Complete genome sequence of Corynebacterium casei LMG S-19264T (=DSM 44701T), isolated from a smear-ripened cheese.</title>
        <authorList>
            <consortium name="US DOE Joint Genome Institute (JGI-PGF)"/>
            <person name="Walter F."/>
            <person name="Albersmeier A."/>
            <person name="Kalinowski J."/>
            <person name="Ruckert C."/>
        </authorList>
    </citation>
    <scope>NUCLEOTIDE SEQUENCE</scope>
    <source>
        <strain evidence="1">CGMCC 1.15758</strain>
    </source>
</reference>
<organism evidence="1 2">
    <name type="scientific">Cysteiniphilum litorale</name>
    <dbReference type="NCBI Taxonomy" id="2056700"/>
    <lineage>
        <taxon>Bacteria</taxon>
        <taxon>Pseudomonadati</taxon>
        <taxon>Pseudomonadota</taxon>
        <taxon>Gammaproteobacteria</taxon>
        <taxon>Thiotrichales</taxon>
        <taxon>Fastidiosibacteraceae</taxon>
        <taxon>Cysteiniphilum</taxon>
    </lineage>
</organism>
<proteinExistence type="predicted"/>
<comment type="caution">
    <text evidence="1">The sequence shown here is derived from an EMBL/GenBank/DDBJ whole genome shotgun (WGS) entry which is preliminary data.</text>
</comment>
<gene>
    <name evidence="1" type="ORF">GCM10010995_26940</name>
</gene>
<dbReference type="EMBL" id="BMJS01000061">
    <property type="protein sequence ID" value="GGG08004.1"/>
    <property type="molecule type" value="Genomic_DNA"/>
</dbReference>
<dbReference type="Proteomes" id="UP000636949">
    <property type="component" value="Unassembled WGS sequence"/>
</dbReference>
<evidence type="ECO:0000313" key="1">
    <source>
        <dbReference type="EMBL" id="GGG08004.1"/>
    </source>
</evidence>
<reference evidence="1" key="2">
    <citation type="submission" date="2020-09" db="EMBL/GenBank/DDBJ databases">
        <authorList>
            <person name="Sun Q."/>
            <person name="Zhou Y."/>
        </authorList>
    </citation>
    <scope>NUCLEOTIDE SEQUENCE</scope>
    <source>
        <strain evidence="1">CGMCC 1.15758</strain>
    </source>
</reference>
<accession>A0A8J3EAE2</accession>
<keyword evidence="2" id="KW-1185">Reference proteome</keyword>